<gene>
    <name evidence="11" type="ORF">HNP37_002197</name>
</gene>
<dbReference type="GO" id="GO:0044718">
    <property type="term" value="P:siderophore transmembrane transport"/>
    <property type="evidence" value="ECO:0007669"/>
    <property type="project" value="TreeGrafter"/>
</dbReference>
<keyword evidence="7 8" id="KW-0998">Cell outer membrane</keyword>
<dbReference type="Proteomes" id="UP000561681">
    <property type="component" value="Unassembled WGS sequence"/>
</dbReference>
<dbReference type="GO" id="GO:0015344">
    <property type="term" value="F:siderophore uptake transmembrane transporter activity"/>
    <property type="evidence" value="ECO:0007669"/>
    <property type="project" value="TreeGrafter"/>
</dbReference>
<evidence type="ECO:0000256" key="6">
    <source>
        <dbReference type="ARBA" id="ARBA00023136"/>
    </source>
</evidence>
<feature type="domain" description="TonB-dependent receptor plug" evidence="10">
    <location>
        <begin position="124"/>
        <end position="225"/>
    </location>
</feature>
<evidence type="ECO:0000256" key="7">
    <source>
        <dbReference type="ARBA" id="ARBA00023237"/>
    </source>
</evidence>
<name>A0A7W7IWY2_9FLAO</name>
<dbReference type="EMBL" id="JACHLD010000003">
    <property type="protein sequence ID" value="MBB4802124.1"/>
    <property type="molecule type" value="Genomic_DNA"/>
</dbReference>
<keyword evidence="3 8" id="KW-1134">Transmembrane beta strand</keyword>
<dbReference type="Gene3D" id="2.170.130.10">
    <property type="entry name" value="TonB-dependent receptor, plug domain"/>
    <property type="match status" value="1"/>
</dbReference>
<comment type="caution">
    <text evidence="11">The sequence shown here is derived from an EMBL/GenBank/DDBJ whole genome shotgun (WGS) entry which is preliminary data.</text>
</comment>
<dbReference type="InterPro" id="IPR012910">
    <property type="entry name" value="Plug_dom"/>
</dbReference>
<dbReference type="GO" id="GO:0009279">
    <property type="term" value="C:cell outer membrane"/>
    <property type="evidence" value="ECO:0007669"/>
    <property type="project" value="UniProtKB-SubCell"/>
</dbReference>
<evidence type="ECO:0000256" key="2">
    <source>
        <dbReference type="ARBA" id="ARBA00022448"/>
    </source>
</evidence>
<keyword evidence="12" id="KW-1185">Reference proteome</keyword>
<dbReference type="AlphaFoldDB" id="A0A7W7IWY2"/>
<protein>
    <submittedName>
        <fullName evidence="11">Outer membrane receptor protein involved in Fe transport</fullName>
    </submittedName>
</protein>
<organism evidence="11 12">
    <name type="scientific">Flavobacterium nitrogenifigens</name>
    <dbReference type="NCBI Taxonomy" id="1617283"/>
    <lineage>
        <taxon>Bacteria</taxon>
        <taxon>Pseudomonadati</taxon>
        <taxon>Bacteroidota</taxon>
        <taxon>Flavobacteriia</taxon>
        <taxon>Flavobacteriales</taxon>
        <taxon>Flavobacteriaceae</taxon>
        <taxon>Flavobacterium</taxon>
    </lineage>
</organism>
<keyword evidence="5 9" id="KW-0732">Signal</keyword>
<evidence type="ECO:0000256" key="8">
    <source>
        <dbReference type="PROSITE-ProRule" id="PRU01360"/>
    </source>
</evidence>
<dbReference type="SUPFAM" id="SSF49464">
    <property type="entry name" value="Carboxypeptidase regulatory domain-like"/>
    <property type="match status" value="1"/>
</dbReference>
<keyword evidence="2 8" id="KW-0813">Transport</keyword>
<keyword evidence="6 8" id="KW-0472">Membrane</keyword>
<evidence type="ECO:0000256" key="3">
    <source>
        <dbReference type="ARBA" id="ARBA00022452"/>
    </source>
</evidence>
<dbReference type="Gene3D" id="2.60.40.1120">
    <property type="entry name" value="Carboxypeptidase-like, regulatory domain"/>
    <property type="match status" value="1"/>
</dbReference>
<dbReference type="SUPFAM" id="SSF56935">
    <property type="entry name" value="Porins"/>
    <property type="match status" value="1"/>
</dbReference>
<evidence type="ECO:0000256" key="4">
    <source>
        <dbReference type="ARBA" id="ARBA00022692"/>
    </source>
</evidence>
<dbReference type="Gene3D" id="2.40.170.20">
    <property type="entry name" value="TonB-dependent receptor, beta-barrel domain"/>
    <property type="match status" value="1"/>
</dbReference>
<proteinExistence type="inferred from homology"/>
<dbReference type="Pfam" id="PF13620">
    <property type="entry name" value="CarboxypepD_reg"/>
    <property type="match status" value="1"/>
</dbReference>
<comment type="similarity">
    <text evidence="8">Belongs to the TonB-dependent receptor family.</text>
</comment>
<evidence type="ECO:0000256" key="1">
    <source>
        <dbReference type="ARBA" id="ARBA00004571"/>
    </source>
</evidence>
<evidence type="ECO:0000256" key="9">
    <source>
        <dbReference type="SAM" id="SignalP"/>
    </source>
</evidence>
<feature type="signal peptide" evidence="9">
    <location>
        <begin position="1"/>
        <end position="20"/>
    </location>
</feature>
<dbReference type="PROSITE" id="PS52016">
    <property type="entry name" value="TONB_DEPENDENT_REC_3"/>
    <property type="match status" value="1"/>
</dbReference>
<feature type="chain" id="PRO_5030762953" evidence="9">
    <location>
        <begin position="21"/>
        <end position="803"/>
    </location>
</feature>
<dbReference type="PANTHER" id="PTHR30069">
    <property type="entry name" value="TONB-DEPENDENT OUTER MEMBRANE RECEPTOR"/>
    <property type="match status" value="1"/>
</dbReference>
<dbReference type="InterPro" id="IPR036942">
    <property type="entry name" value="Beta-barrel_TonB_sf"/>
</dbReference>
<accession>A0A7W7IWY2</accession>
<comment type="subcellular location">
    <subcellularLocation>
        <location evidence="1 8">Cell outer membrane</location>
        <topology evidence="1 8">Multi-pass membrane protein</topology>
    </subcellularLocation>
</comment>
<dbReference type="PANTHER" id="PTHR30069:SF29">
    <property type="entry name" value="HEMOGLOBIN AND HEMOGLOBIN-HAPTOGLOBIN-BINDING PROTEIN 1-RELATED"/>
    <property type="match status" value="1"/>
</dbReference>
<dbReference type="RefSeq" id="WP_184161357.1">
    <property type="nucleotide sequence ID" value="NZ_JACHLD010000003.1"/>
</dbReference>
<evidence type="ECO:0000256" key="5">
    <source>
        <dbReference type="ARBA" id="ARBA00022729"/>
    </source>
</evidence>
<sequence length="803" mass="91043">MNQQYFFILLFLSLSSSAFSQERHASLYGRVSAKEETIPGAHVQISDSNLFTQTGADGTYRIELQPGHYKILFTAAGFKSQTVEVDLKDNTPRELNIKLAPSSPIDLKEVSVRSKSAIEQVKESPFNVVALDAKSKYNTTLDLGHLLAKASGVKIRESGGVGGDMNITLNGFTGRNVKIFMDGVPMQGNSSSFQLNNIPVSLAERIEVYKGVVPVEFGGDAIGGAINIVTNRSTNTFLDASYSYGSFNTHRSNIIVGHTTPKGFSFQLNAYQTYSDNDYKIKSRLITNGQYSRETYEFRRFHAAYHNETVVAKAGVVNKSWADRFFIGAAISQDHQEVQNAPANIEFVYGEVETSRKGFQPNLEYYKRDLFFKGLTARVSANYNINSNKSIDTSSYKYNWLGEKAMAVSKGERGTSALSEYDNENYSAMANISYEISPSHSFTINDVQTGSKRYSTSTAPLELVTEFEKLRRLSYKNVLGVSYRFRQLNKWNVNVFAKNYFQKVIGPYNAADEAHPEWQERDESYNTTGYGIASTYFWKYFQFKASMERAYRLPSDNELFGDENAEVGNSSLVAENSMNYNLGFTINKEFQNTDALYVDANGYFRDTDDFIKREILVRTGTLTSVNFGSTRNLGVDLEARYYFRNIAMIGGTFTAMHLYDNEKFRGSEGTVLNSHYKDRMPNIPYQFGNLDAAYYIHNIGKKESGNVLNLEYSLNYVDQFYLNWESLGGTDKYELPTQLSHDFSATYSMKRGKYNFSLEVKNITDEELADNFGMMKPGRAFYGKIRIYLMHRGRHHRREQNNN</sequence>
<dbReference type="InterPro" id="IPR039426">
    <property type="entry name" value="TonB-dep_rcpt-like"/>
</dbReference>
<dbReference type="InterPro" id="IPR037066">
    <property type="entry name" value="Plug_dom_sf"/>
</dbReference>
<reference evidence="11 12" key="1">
    <citation type="submission" date="2020-08" db="EMBL/GenBank/DDBJ databases">
        <title>Functional genomics of gut bacteria from endangered species of beetles.</title>
        <authorList>
            <person name="Carlos-Shanley C."/>
        </authorList>
    </citation>
    <scope>NUCLEOTIDE SEQUENCE [LARGE SCALE GENOMIC DNA]</scope>
    <source>
        <strain evidence="11 12">S00142</strain>
    </source>
</reference>
<evidence type="ECO:0000313" key="11">
    <source>
        <dbReference type="EMBL" id="MBB4802124.1"/>
    </source>
</evidence>
<dbReference type="Pfam" id="PF07715">
    <property type="entry name" value="Plug"/>
    <property type="match status" value="1"/>
</dbReference>
<keyword evidence="4 8" id="KW-0812">Transmembrane</keyword>
<keyword evidence="11" id="KW-0675">Receptor</keyword>
<evidence type="ECO:0000259" key="10">
    <source>
        <dbReference type="Pfam" id="PF07715"/>
    </source>
</evidence>
<evidence type="ECO:0000313" key="12">
    <source>
        <dbReference type="Proteomes" id="UP000561681"/>
    </source>
</evidence>
<dbReference type="InterPro" id="IPR008969">
    <property type="entry name" value="CarboxyPept-like_regulatory"/>
</dbReference>